<gene>
    <name evidence="1" type="ORF">LMS43_01285</name>
</gene>
<evidence type="ECO:0000313" key="1">
    <source>
        <dbReference type="EMBL" id="MDN4119912.1"/>
    </source>
</evidence>
<sequence>MSWRLIIAILLLAAGASVWGGMELGNWLIAHGPQKSLVVLPPDPDDIPLLNADGRPYTAQPPQPLADGRLGVPQAVESMDWQISTSALEQENPPISLATTSISLEEAISIAMKEQSASLQGIAQVDLTNNNVDSVIDIPQPPPPSQEVQVPYNNNGNWQAQLQQELRACSNKGFFDRPSCSWEARNKYCAPNNAWGRVEGCPSKAF</sequence>
<organism evidence="1 2">
    <name type="scientific">Alcaligenes endophyticus</name>
    <dbReference type="NCBI Taxonomy" id="1929088"/>
    <lineage>
        <taxon>Bacteria</taxon>
        <taxon>Pseudomonadati</taxon>
        <taxon>Pseudomonadota</taxon>
        <taxon>Betaproteobacteria</taxon>
        <taxon>Burkholderiales</taxon>
        <taxon>Alcaligenaceae</taxon>
        <taxon>Alcaligenes</taxon>
    </lineage>
</organism>
<reference evidence="1" key="1">
    <citation type="submission" date="2021-11" db="EMBL/GenBank/DDBJ databases">
        <title>Draft genome sequence of Alcaligenes endophyticus type strain CCUG 75668T.</title>
        <authorList>
            <person name="Salva-Serra F."/>
            <person name="Duran R.E."/>
            <person name="Seeger M."/>
            <person name="Moore E.R.B."/>
            <person name="Jaen-Luchoro D."/>
        </authorList>
    </citation>
    <scope>NUCLEOTIDE SEQUENCE</scope>
    <source>
        <strain evidence="1">CCUG 75668</strain>
    </source>
</reference>
<dbReference type="Proteomes" id="UP001168613">
    <property type="component" value="Unassembled WGS sequence"/>
</dbReference>
<name>A0ABT8EFC5_9BURK</name>
<evidence type="ECO:0000313" key="2">
    <source>
        <dbReference type="Proteomes" id="UP001168613"/>
    </source>
</evidence>
<accession>A0ABT8EFC5</accession>
<proteinExistence type="predicted"/>
<dbReference type="EMBL" id="JAJHNU010000001">
    <property type="protein sequence ID" value="MDN4119912.1"/>
    <property type="molecule type" value="Genomic_DNA"/>
</dbReference>
<protein>
    <submittedName>
        <fullName evidence="1">Uncharacterized protein</fullName>
    </submittedName>
</protein>
<dbReference type="RefSeq" id="WP_266122750.1">
    <property type="nucleotide sequence ID" value="NZ_JAJHNU010000001.1"/>
</dbReference>
<keyword evidence="2" id="KW-1185">Reference proteome</keyword>
<comment type="caution">
    <text evidence="1">The sequence shown here is derived from an EMBL/GenBank/DDBJ whole genome shotgun (WGS) entry which is preliminary data.</text>
</comment>